<keyword evidence="5 7" id="KW-1133">Transmembrane helix</keyword>
<keyword evidence="3" id="KW-1003">Cell membrane</keyword>
<feature type="transmembrane region" description="Helical" evidence="7">
    <location>
        <begin position="242"/>
        <end position="264"/>
    </location>
</feature>
<feature type="transmembrane region" description="Helical" evidence="7">
    <location>
        <begin position="205"/>
        <end position="230"/>
    </location>
</feature>
<feature type="transmembrane region" description="Helical" evidence="7">
    <location>
        <begin position="299"/>
        <end position="323"/>
    </location>
</feature>
<feature type="transmembrane region" description="Helical" evidence="7">
    <location>
        <begin position="162"/>
        <end position="184"/>
    </location>
</feature>
<proteinExistence type="predicted"/>
<evidence type="ECO:0000256" key="6">
    <source>
        <dbReference type="ARBA" id="ARBA00023136"/>
    </source>
</evidence>
<keyword evidence="4 7" id="KW-0812">Transmembrane</keyword>
<gene>
    <name evidence="9" type="ORF">NAG76_16955</name>
</gene>
<feature type="transmembrane region" description="Helical" evidence="7">
    <location>
        <begin position="366"/>
        <end position="385"/>
    </location>
</feature>
<feature type="transmembrane region" description="Helical" evidence="7">
    <location>
        <begin position="106"/>
        <end position="126"/>
    </location>
</feature>
<evidence type="ECO:0000256" key="5">
    <source>
        <dbReference type="ARBA" id="ARBA00022989"/>
    </source>
</evidence>
<sequence>MSKLQSSKIQSVIFLFVTLFFWISMYIYVPILTPYLSNLKYSLQFIGVVLATYGLIQLLFRFPLGILSDHLQKRKLFIVLGMLCSVCSCLLFLVPDLWIFPLLGRAVAGICASTWVAFTIMYANNFEQHEMPKAMGQISLYTVLGQFIGMMASGWISDVYQYRMTFIVGAVIGAIGLVLSFLLYEKSPTSDQKGMSFKLIGSVLSSHRVLFASLLSVLAHGVLFITMFGFTPLKAIELGATGTQLTILIACFMIPHAIAARVAYPIMQKLHHRGTFAISFFISGLCTLALMFVDSLPAMYFTQLLNGFAQGLHLPLLLSFAIYKVESNVRATAMGLYQALYSVGMFSGPLIAGILNDNFGIDSGFLFGSILAFSALVVIPWSLYVDFKKDALITINVLTKHSELSLKGEEQEK</sequence>
<dbReference type="EMBL" id="CP097899">
    <property type="protein sequence ID" value="URN93508.1"/>
    <property type="molecule type" value="Genomic_DNA"/>
</dbReference>
<feature type="transmembrane region" description="Helical" evidence="7">
    <location>
        <begin position="76"/>
        <end position="100"/>
    </location>
</feature>
<comment type="subcellular location">
    <subcellularLocation>
        <location evidence="1">Cell membrane</location>
        <topology evidence="1">Multi-pass membrane protein</topology>
    </subcellularLocation>
</comment>
<name>A0A9J6ZBV3_9BACL</name>
<feature type="transmembrane region" description="Helical" evidence="7">
    <location>
        <begin position="138"/>
        <end position="156"/>
    </location>
</feature>
<evidence type="ECO:0000313" key="10">
    <source>
        <dbReference type="Proteomes" id="UP001056756"/>
    </source>
</evidence>
<evidence type="ECO:0000256" key="1">
    <source>
        <dbReference type="ARBA" id="ARBA00004651"/>
    </source>
</evidence>
<keyword evidence="6 7" id="KW-0472">Membrane</keyword>
<feature type="transmembrane region" description="Helical" evidence="7">
    <location>
        <begin position="276"/>
        <end position="293"/>
    </location>
</feature>
<accession>A0A9J6ZBV3</accession>
<organism evidence="9 10">
    <name type="scientific">Candidatus Pristimantibacillus lignocellulolyticus</name>
    <dbReference type="NCBI Taxonomy" id="2994561"/>
    <lineage>
        <taxon>Bacteria</taxon>
        <taxon>Bacillati</taxon>
        <taxon>Bacillota</taxon>
        <taxon>Bacilli</taxon>
        <taxon>Bacillales</taxon>
        <taxon>Paenibacillaceae</taxon>
        <taxon>Candidatus Pristimantibacillus</taxon>
    </lineage>
</organism>
<dbReference type="SUPFAM" id="SSF103473">
    <property type="entry name" value="MFS general substrate transporter"/>
    <property type="match status" value="1"/>
</dbReference>
<dbReference type="Gene3D" id="1.20.1250.20">
    <property type="entry name" value="MFS general substrate transporter like domains"/>
    <property type="match status" value="1"/>
</dbReference>
<reference evidence="9" key="1">
    <citation type="submission" date="2022-05" db="EMBL/GenBank/DDBJ databases">
        <title>Novel bacterial taxa in a minimal lignocellulolytic consortium and its capacity to transform plastics disclosed by genome-resolved metagenomics.</title>
        <authorList>
            <person name="Rodriguez C.A.D."/>
            <person name="Diaz-Garcia L."/>
            <person name="Herrera K."/>
            <person name="Tarazona N.A."/>
            <person name="Sproer C."/>
            <person name="Overmann J."/>
            <person name="Jimenez D.J."/>
        </authorList>
    </citation>
    <scope>NUCLEOTIDE SEQUENCE</scope>
    <source>
        <strain evidence="9">MAG5</strain>
    </source>
</reference>
<dbReference type="InterPro" id="IPR011701">
    <property type="entry name" value="MFS"/>
</dbReference>
<dbReference type="GO" id="GO:0022857">
    <property type="term" value="F:transmembrane transporter activity"/>
    <property type="evidence" value="ECO:0007669"/>
    <property type="project" value="InterPro"/>
</dbReference>
<dbReference type="KEGG" id="plig:NAG76_16955"/>
<feature type="transmembrane region" description="Helical" evidence="7">
    <location>
        <begin position="335"/>
        <end position="354"/>
    </location>
</feature>
<feature type="transmembrane region" description="Helical" evidence="7">
    <location>
        <begin position="41"/>
        <end position="64"/>
    </location>
</feature>
<dbReference type="PANTHER" id="PTHR43124">
    <property type="entry name" value="PURINE EFFLUX PUMP PBUE"/>
    <property type="match status" value="1"/>
</dbReference>
<dbReference type="PRINTS" id="PR01035">
    <property type="entry name" value="TCRTETA"/>
</dbReference>
<evidence type="ECO:0000256" key="2">
    <source>
        <dbReference type="ARBA" id="ARBA00022448"/>
    </source>
</evidence>
<dbReference type="PROSITE" id="PS50850">
    <property type="entry name" value="MFS"/>
    <property type="match status" value="1"/>
</dbReference>
<dbReference type="InterPro" id="IPR050189">
    <property type="entry name" value="MFS_Efflux_Transporters"/>
</dbReference>
<dbReference type="AlphaFoldDB" id="A0A9J6ZBV3"/>
<dbReference type="InterPro" id="IPR036259">
    <property type="entry name" value="MFS_trans_sf"/>
</dbReference>
<feature type="domain" description="Major facilitator superfamily (MFS) profile" evidence="8">
    <location>
        <begin position="10"/>
        <end position="386"/>
    </location>
</feature>
<evidence type="ECO:0000259" key="8">
    <source>
        <dbReference type="PROSITE" id="PS50850"/>
    </source>
</evidence>
<protein>
    <submittedName>
        <fullName evidence="9">MFS transporter</fullName>
    </submittedName>
</protein>
<dbReference type="InterPro" id="IPR001958">
    <property type="entry name" value="Tet-R_TetA/multi-R_MdtG-like"/>
</dbReference>
<evidence type="ECO:0000256" key="7">
    <source>
        <dbReference type="SAM" id="Phobius"/>
    </source>
</evidence>
<keyword evidence="2" id="KW-0813">Transport</keyword>
<evidence type="ECO:0000313" key="9">
    <source>
        <dbReference type="EMBL" id="URN93508.1"/>
    </source>
</evidence>
<dbReference type="Proteomes" id="UP001056756">
    <property type="component" value="Chromosome"/>
</dbReference>
<dbReference type="InterPro" id="IPR020846">
    <property type="entry name" value="MFS_dom"/>
</dbReference>
<dbReference type="GO" id="GO:0005886">
    <property type="term" value="C:plasma membrane"/>
    <property type="evidence" value="ECO:0007669"/>
    <property type="project" value="UniProtKB-SubCell"/>
</dbReference>
<evidence type="ECO:0000256" key="3">
    <source>
        <dbReference type="ARBA" id="ARBA00022475"/>
    </source>
</evidence>
<dbReference type="Pfam" id="PF07690">
    <property type="entry name" value="MFS_1"/>
    <property type="match status" value="1"/>
</dbReference>
<dbReference type="PANTHER" id="PTHR43124:SF3">
    <property type="entry name" value="CHLORAMPHENICOL EFFLUX PUMP RV0191"/>
    <property type="match status" value="1"/>
</dbReference>
<feature type="transmembrane region" description="Helical" evidence="7">
    <location>
        <begin position="12"/>
        <end position="29"/>
    </location>
</feature>
<evidence type="ECO:0000256" key="4">
    <source>
        <dbReference type="ARBA" id="ARBA00022692"/>
    </source>
</evidence>